<feature type="non-terminal residue" evidence="1">
    <location>
        <position position="1"/>
    </location>
</feature>
<organism evidence="1 2">
    <name type="scientific">Haematococcus lacustris</name>
    <name type="common">Green alga</name>
    <name type="synonym">Haematococcus pluvialis</name>
    <dbReference type="NCBI Taxonomy" id="44745"/>
    <lineage>
        <taxon>Eukaryota</taxon>
        <taxon>Viridiplantae</taxon>
        <taxon>Chlorophyta</taxon>
        <taxon>core chlorophytes</taxon>
        <taxon>Chlorophyceae</taxon>
        <taxon>CS clade</taxon>
        <taxon>Chlamydomonadales</taxon>
        <taxon>Haematococcaceae</taxon>
        <taxon>Haematococcus</taxon>
    </lineage>
</organism>
<proteinExistence type="predicted"/>
<sequence>AHTSSLTSTALKLHSLQARVQTSESSLAAHVDSVAGQLTDLQASLTAAGQAAKKDLAAAKAEVLDILQDTGFRRSVSLEWWHNGELSTCTASELAELAKKVDTNQTVLENVMAEMEEELEQGIEVLGDKVIELQVGTGRGQQAGGSEREGLEKMLPGSRQQQGHALLLQAMIEEEVHQMDVLVHDKLQQDLV</sequence>
<evidence type="ECO:0000313" key="2">
    <source>
        <dbReference type="Proteomes" id="UP000485058"/>
    </source>
</evidence>
<gene>
    <name evidence="1" type="ORF">HaLaN_06273</name>
</gene>
<dbReference type="EMBL" id="BLLF01000355">
    <property type="protein sequence ID" value="GFH10877.1"/>
    <property type="molecule type" value="Genomic_DNA"/>
</dbReference>
<dbReference type="AlphaFoldDB" id="A0A699YKU1"/>
<protein>
    <submittedName>
        <fullName evidence="1">Uncharacterized protein</fullName>
    </submittedName>
</protein>
<name>A0A699YKU1_HAELA</name>
<reference evidence="1 2" key="1">
    <citation type="submission" date="2020-02" db="EMBL/GenBank/DDBJ databases">
        <title>Draft genome sequence of Haematococcus lacustris strain NIES-144.</title>
        <authorList>
            <person name="Morimoto D."/>
            <person name="Nakagawa S."/>
            <person name="Yoshida T."/>
            <person name="Sawayama S."/>
        </authorList>
    </citation>
    <scope>NUCLEOTIDE SEQUENCE [LARGE SCALE GENOMIC DNA]</scope>
    <source>
        <strain evidence="1 2">NIES-144</strain>
    </source>
</reference>
<dbReference type="Proteomes" id="UP000485058">
    <property type="component" value="Unassembled WGS sequence"/>
</dbReference>
<comment type="caution">
    <text evidence="1">The sequence shown here is derived from an EMBL/GenBank/DDBJ whole genome shotgun (WGS) entry which is preliminary data.</text>
</comment>
<keyword evidence="2" id="KW-1185">Reference proteome</keyword>
<evidence type="ECO:0000313" key="1">
    <source>
        <dbReference type="EMBL" id="GFH10877.1"/>
    </source>
</evidence>
<accession>A0A699YKU1</accession>